<feature type="domain" description="Response regulatory" evidence="7">
    <location>
        <begin position="442"/>
        <end position="561"/>
    </location>
</feature>
<keyword evidence="9" id="KW-1185">Reference proteome</keyword>
<dbReference type="Gene3D" id="3.40.50.2300">
    <property type="match status" value="1"/>
</dbReference>
<dbReference type="InterPro" id="IPR011006">
    <property type="entry name" value="CheY-like_superfamily"/>
</dbReference>
<feature type="domain" description="Histidine kinase" evidence="6">
    <location>
        <begin position="78"/>
        <end position="291"/>
    </location>
</feature>
<dbReference type="InterPro" id="IPR003594">
    <property type="entry name" value="HATPase_dom"/>
</dbReference>
<dbReference type="InterPro" id="IPR036890">
    <property type="entry name" value="HATPase_C_sf"/>
</dbReference>
<dbReference type="SUPFAM" id="SSF52172">
    <property type="entry name" value="CheY-like"/>
    <property type="match status" value="2"/>
</dbReference>
<gene>
    <name evidence="8" type="ORF">GCM10008179_07490</name>
</gene>
<feature type="coiled-coil region" evidence="5">
    <location>
        <begin position="19"/>
        <end position="46"/>
    </location>
</feature>
<evidence type="ECO:0000256" key="1">
    <source>
        <dbReference type="ARBA" id="ARBA00000085"/>
    </source>
</evidence>
<dbReference type="SUPFAM" id="SSF55874">
    <property type="entry name" value="ATPase domain of HSP90 chaperone/DNA topoisomerase II/histidine kinase"/>
    <property type="match status" value="1"/>
</dbReference>
<dbReference type="Proteomes" id="UP001143372">
    <property type="component" value="Unassembled WGS sequence"/>
</dbReference>
<dbReference type="PANTHER" id="PTHR45339:SF5">
    <property type="entry name" value="HISTIDINE KINASE"/>
    <property type="match status" value="1"/>
</dbReference>
<dbReference type="Pfam" id="PF00512">
    <property type="entry name" value="HisKA"/>
    <property type="match status" value="1"/>
</dbReference>
<accession>A0A9W6IXT5</accession>
<feature type="domain" description="Response regulatory" evidence="7">
    <location>
        <begin position="309"/>
        <end position="419"/>
    </location>
</feature>
<dbReference type="PRINTS" id="PR00344">
    <property type="entry name" value="BCTRLSENSOR"/>
</dbReference>
<dbReference type="InterPro" id="IPR005467">
    <property type="entry name" value="His_kinase_dom"/>
</dbReference>
<evidence type="ECO:0000313" key="8">
    <source>
        <dbReference type="EMBL" id="GLK67111.1"/>
    </source>
</evidence>
<keyword evidence="3 4" id="KW-0597">Phosphoprotein</keyword>
<dbReference type="SUPFAM" id="SSF47384">
    <property type="entry name" value="Homodimeric domain of signal transducing histidine kinase"/>
    <property type="match status" value="1"/>
</dbReference>
<proteinExistence type="predicted"/>
<dbReference type="SMART" id="SM00387">
    <property type="entry name" value="HATPase_c"/>
    <property type="match status" value="1"/>
</dbReference>
<dbReference type="Pfam" id="PF00072">
    <property type="entry name" value="Response_reg"/>
    <property type="match status" value="1"/>
</dbReference>
<dbReference type="CDD" id="cd17546">
    <property type="entry name" value="REC_hyHK_CKI1_RcsC-like"/>
    <property type="match status" value="1"/>
</dbReference>
<dbReference type="PROSITE" id="PS50110">
    <property type="entry name" value="RESPONSE_REGULATORY"/>
    <property type="match status" value="2"/>
</dbReference>
<dbReference type="EC" id="2.7.13.3" evidence="2"/>
<dbReference type="AlphaFoldDB" id="A0A9W6IXT5"/>
<dbReference type="PANTHER" id="PTHR45339">
    <property type="entry name" value="HYBRID SIGNAL TRANSDUCTION HISTIDINE KINASE J"/>
    <property type="match status" value="1"/>
</dbReference>
<comment type="catalytic activity">
    <reaction evidence="1">
        <text>ATP + protein L-histidine = ADP + protein N-phospho-L-histidine.</text>
        <dbReference type="EC" id="2.7.13.3"/>
    </reaction>
</comment>
<dbReference type="PROSITE" id="PS50109">
    <property type="entry name" value="HIS_KIN"/>
    <property type="match status" value="1"/>
</dbReference>
<comment type="caution">
    <text evidence="8">The sequence shown here is derived from an EMBL/GenBank/DDBJ whole genome shotgun (WGS) entry which is preliminary data.</text>
</comment>
<reference evidence="8" key="2">
    <citation type="submission" date="2023-01" db="EMBL/GenBank/DDBJ databases">
        <authorList>
            <person name="Sun Q."/>
            <person name="Evtushenko L."/>
        </authorList>
    </citation>
    <scope>NUCLEOTIDE SEQUENCE</scope>
    <source>
        <strain evidence="8">VKM B-2347</strain>
    </source>
</reference>
<dbReference type="CDD" id="cd16922">
    <property type="entry name" value="HATPase_EvgS-ArcB-TorS-like"/>
    <property type="match status" value="1"/>
</dbReference>
<dbReference type="InterPro" id="IPR001789">
    <property type="entry name" value="Sig_transdc_resp-reg_receiver"/>
</dbReference>
<dbReference type="GO" id="GO:0000155">
    <property type="term" value="F:phosphorelay sensor kinase activity"/>
    <property type="evidence" value="ECO:0007669"/>
    <property type="project" value="InterPro"/>
</dbReference>
<dbReference type="SMART" id="SM00448">
    <property type="entry name" value="REC"/>
    <property type="match status" value="1"/>
</dbReference>
<feature type="modified residue" description="4-aspartylphosphate" evidence="4">
    <location>
        <position position="356"/>
    </location>
</feature>
<evidence type="ECO:0000256" key="2">
    <source>
        <dbReference type="ARBA" id="ARBA00012438"/>
    </source>
</evidence>
<dbReference type="Gene3D" id="1.10.287.130">
    <property type="match status" value="1"/>
</dbReference>
<feature type="modified residue" description="4-aspartylphosphate" evidence="4">
    <location>
        <position position="491"/>
    </location>
</feature>
<protein>
    <recommendedName>
        <fullName evidence="2">histidine kinase</fullName>
        <ecNumber evidence="2">2.7.13.3</ecNumber>
    </recommendedName>
</protein>
<dbReference type="InterPro" id="IPR036097">
    <property type="entry name" value="HisK_dim/P_sf"/>
</dbReference>
<dbReference type="Pfam" id="PF02518">
    <property type="entry name" value="HATPase_c"/>
    <property type="match status" value="1"/>
</dbReference>
<dbReference type="Gene3D" id="3.30.565.10">
    <property type="entry name" value="Histidine kinase-like ATPase, C-terminal domain"/>
    <property type="match status" value="1"/>
</dbReference>
<evidence type="ECO:0000256" key="3">
    <source>
        <dbReference type="ARBA" id="ARBA00022553"/>
    </source>
</evidence>
<evidence type="ECO:0000256" key="4">
    <source>
        <dbReference type="PROSITE-ProRule" id="PRU00169"/>
    </source>
</evidence>
<dbReference type="EMBL" id="BSFI01000004">
    <property type="protein sequence ID" value="GLK67111.1"/>
    <property type="molecule type" value="Genomic_DNA"/>
</dbReference>
<keyword evidence="5" id="KW-0175">Coiled coil</keyword>
<sequence>MAGAALVAAAIAYVALARLAALRRRFAVLEKELEHQQDAAWRAEEREESARTEGRLALAEALAGADAAARAKAKFLATVTHEMRTPLSGVIGAADLLLDTALAPDQRTYAVAVKQSAEAMLTMVDESLDLSRIDADRLVTQDAPFGVAELVEGVAELLAPRAQAKGLDLAVMVGAGAPTHLLGDAPRIRQILLNLAGNAIKFTARGGVGLRVDVDAEDARFSVGDTGPGFDPSETERLFGEFEQGAEPAAGGVGLGLAISRQLAHAMGGALTASSTPGEGSTFLLALPLRATDLGGPTLAPSDPLVGRRILVVSRGPFSGPWLVERMQDWGAEASLAAPDADVAVAAVGHDTVLIDRPGTTDAAGLATAARHAGASRVLLMLSPAERGELPTLAADGFDGYLVKPVRAASLIHRLEDPRAHRTTPSAEPVPPVSFPNGTGLRVLLAEDDPVSALIALAHLARLGHSAEHVADGVSACAAFENQRFDAVLLDLRMPGLDGCEVARRIRAIEANEGRPPALLLALTANVADDDCAATIEAGVNAVLIKPLDSRALAALLERSSDQGFRVSQSGGRSS</sequence>
<evidence type="ECO:0000259" key="7">
    <source>
        <dbReference type="PROSITE" id="PS50110"/>
    </source>
</evidence>
<reference evidence="8" key="1">
    <citation type="journal article" date="2014" name="Int. J. Syst. Evol. Microbiol.">
        <title>Complete genome sequence of Corynebacterium casei LMG S-19264T (=DSM 44701T), isolated from a smear-ripened cheese.</title>
        <authorList>
            <consortium name="US DOE Joint Genome Institute (JGI-PGF)"/>
            <person name="Walter F."/>
            <person name="Albersmeier A."/>
            <person name="Kalinowski J."/>
            <person name="Ruckert C."/>
        </authorList>
    </citation>
    <scope>NUCLEOTIDE SEQUENCE</scope>
    <source>
        <strain evidence="8">VKM B-2347</strain>
    </source>
</reference>
<dbReference type="InterPro" id="IPR003661">
    <property type="entry name" value="HisK_dim/P_dom"/>
</dbReference>
<evidence type="ECO:0000313" key="9">
    <source>
        <dbReference type="Proteomes" id="UP001143372"/>
    </source>
</evidence>
<dbReference type="InterPro" id="IPR004358">
    <property type="entry name" value="Sig_transdc_His_kin-like_C"/>
</dbReference>
<name>A0A9W6IXT5_9HYPH</name>
<evidence type="ECO:0000259" key="6">
    <source>
        <dbReference type="PROSITE" id="PS50109"/>
    </source>
</evidence>
<dbReference type="CDD" id="cd00082">
    <property type="entry name" value="HisKA"/>
    <property type="match status" value="1"/>
</dbReference>
<organism evidence="8 9">
    <name type="scientific">Hansschlegelia plantiphila</name>
    <dbReference type="NCBI Taxonomy" id="374655"/>
    <lineage>
        <taxon>Bacteria</taxon>
        <taxon>Pseudomonadati</taxon>
        <taxon>Pseudomonadota</taxon>
        <taxon>Alphaproteobacteria</taxon>
        <taxon>Hyphomicrobiales</taxon>
        <taxon>Methylopilaceae</taxon>
        <taxon>Hansschlegelia</taxon>
    </lineage>
</organism>
<dbReference type="SMART" id="SM00388">
    <property type="entry name" value="HisKA"/>
    <property type="match status" value="1"/>
</dbReference>
<evidence type="ECO:0000256" key="5">
    <source>
        <dbReference type="SAM" id="Coils"/>
    </source>
</evidence>